<evidence type="ECO:0000313" key="9">
    <source>
        <dbReference type="Proteomes" id="UP000253318"/>
    </source>
</evidence>
<evidence type="ECO:0000256" key="5">
    <source>
        <dbReference type="PROSITE-ProRule" id="PRU00335"/>
    </source>
</evidence>
<comment type="caution">
    <text evidence="8">The sequence shown here is derived from an EMBL/GenBank/DDBJ whole genome shotgun (WGS) entry which is preliminary data.</text>
</comment>
<evidence type="ECO:0000256" key="4">
    <source>
        <dbReference type="ARBA" id="ARBA00023163"/>
    </source>
</evidence>
<proteinExistence type="predicted"/>
<organism evidence="8 9">
    <name type="scientific">Marinitenerispora sediminis</name>
    <dbReference type="NCBI Taxonomy" id="1931232"/>
    <lineage>
        <taxon>Bacteria</taxon>
        <taxon>Bacillati</taxon>
        <taxon>Actinomycetota</taxon>
        <taxon>Actinomycetes</taxon>
        <taxon>Streptosporangiales</taxon>
        <taxon>Nocardiopsidaceae</taxon>
        <taxon>Marinitenerispora</taxon>
    </lineage>
</organism>
<dbReference type="SUPFAM" id="SSF48498">
    <property type="entry name" value="Tetracyclin repressor-like, C-terminal domain"/>
    <property type="match status" value="1"/>
</dbReference>
<dbReference type="GO" id="GO:0003700">
    <property type="term" value="F:DNA-binding transcription factor activity"/>
    <property type="evidence" value="ECO:0007669"/>
    <property type="project" value="TreeGrafter"/>
</dbReference>
<keyword evidence="4" id="KW-0804">Transcription</keyword>
<dbReference type="SUPFAM" id="SSF46689">
    <property type="entry name" value="Homeodomain-like"/>
    <property type="match status" value="1"/>
</dbReference>
<dbReference type="AlphaFoldDB" id="A0A368TAB3"/>
<dbReference type="GO" id="GO:0000976">
    <property type="term" value="F:transcription cis-regulatory region binding"/>
    <property type="evidence" value="ECO:0007669"/>
    <property type="project" value="TreeGrafter"/>
</dbReference>
<dbReference type="PANTHER" id="PTHR30055:SF234">
    <property type="entry name" value="HTH-TYPE TRANSCRIPTIONAL REGULATOR BETI"/>
    <property type="match status" value="1"/>
</dbReference>
<dbReference type="InterPro" id="IPR036271">
    <property type="entry name" value="Tet_transcr_reg_TetR-rel_C_sf"/>
</dbReference>
<keyword evidence="3 5" id="KW-0238">DNA-binding</keyword>
<feature type="domain" description="HTH tetR-type" evidence="7">
    <location>
        <begin position="24"/>
        <end position="84"/>
    </location>
</feature>
<sequence>MMTDGVEDGTGRVPVPGRRRRAGGARRQRALEAAARVLAERGYERTRFSDVAKEAGVAVSTLQTYFGAREDMVIEALYSSTEAEAAALEAAAAGLEDPWQRVVALLDRGMAPVPTQVWRMLLECWHASAHDPELAAHSAGLQERYRRPFVGAVDDGVARGVFRTRWPTTHIVTSLVAILDGLIIPRVLDHSYFDHAGVRDVIIAQAAALLGVDETAGHAADAAGPPAEGRGSAEVGGTAPARGTPTTS</sequence>
<protein>
    <submittedName>
        <fullName evidence="8">TetR family transcriptional regulator</fullName>
    </submittedName>
</protein>
<dbReference type="PRINTS" id="PR00455">
    <property type="entry name" value="HTHTETR"/>
</dbReference>
<evidence type="ECO:0000256" key="6">
    <source>
        <dbReference type="SAM" id="MobiDB-lite"/>
    </source>
</evidence>
<accession>A0A368TAB3</accession>
<dbReference type="Pfam" id="PF00440">
    <property type="entry name" value="TetR_N"/>
    <property type="match status" value="1"/>
</dbReference>
<evidence type="ECO:0000256" key="3">
    <source>
        <dbReference type="ARBA" id="ARBA00023125"/>
    </source>
</evidence>
<evidence type="ECO:0000256" key="1">
    <source>
        <dbReference type="ARBA" id="ARBA00022491"/>
    </source>
</evidence>
<dbReference type="Pfam" id="PF13977">
    <property type="entry name" value="TetR_C_6"/>
    <property type="match status" value="1"/>
</dbReference>
<dbReference type="Proteomes" id="UP000253318">
    <property type="component" value="Unassembled WGS sequence"/>
</dbReference>
<feature type="region of interest" description="Disordered" evidence="6">
    <location>
        <begin position="218"/>
        <end position="248"/>
    </location>
</feature>
<evidence type="ECO:0000313" key="8">
    <source>
        <dbReference type="EMBL" id="RCV61844.1"/>
    </source>
</evidence>
<name>A0A368TAB3_9ACTN</name>
<dbReference type="Gene3D" id="1.10.357.10">
    <property type="entry name" value="Tetracycline Repressor, domain 2"/>
    <property type="match status" value="1"/>
</dbReference>
<dbReference type="EMBL" id="QEIN01000014">
    <property type="protein sequence ID" value="RCV61844.1"/>
    <property type="molecule type" value="Genomic_DNA"/>
</dbReference>
<dbReference type="InterPro" id="IPR039538">
    <property type="entry name" value="BetI_C"/>
</dbReference>
<keyword evidence="2" id="KW-0805">Transcription regulation</keyword>
<feature type="compositionally biased region" description="Basic residues" evidence="6">
    <location>
        <begin position="17"/>
        <end position="26"/>
    </location>
</feature>
<dbReference type="InterPro" id="IPR050109">
    <property type="entry name" value="HTH-type_TetR-like_transc_reg"/>
</dbReference>
<dbReference type="InterPro" id="IPR001647">
    <property type="entry name" value="HTH_TetR"/>
</dbReference>
<gene>
    <name evidence="8" type="ORF">DEF24_03180</name>
</gene>
<evidence type="ECO:0000256" key="2">
    <source>
        <dbReference type="ARBA" id="ARBA00023015"/>
    </source>
</evidence>
<dbReference type="PROSITE" id="PS50977">
    <property type="entry name" value="HTH_TETR_2"/>
    <property type="match status" value="1"/>
</dbReference>
<evidence type="ECO:0000259" key="7">
    <source>
        <dbReference type="PROSITE" id="PS50977"/>
    </source>
</evidence>
<feature type="DNA-binding region" description="H-T-H motif" evidence="5">
    <location>
        <begin position="47"/>
        <end position="66"/>
    </location>
</feature>
<dbReference type="RefSeq" id="WP_114396824.1">
    <property type="nucleotide sequence ID" value="NZ_QEIO01000035.1"/>
</dbReference>
<keyword evidence="9" id="KW-1185">Reference proteome</keyword>
<reference evidence="8 9" key="1">
    <citation type="submission" date="2018-04" db="EMBL/GenBank/DDBJ databases">
        <title>Novel actinobacteria from marine sediment.</title>
        <authorList>
            <person name="Ng Z.Y."/>
            <person name="Tan G.Y.A."/>
        </authorList>
    </citation>
    <scope>NUCLEOTIDE SEQUENCE [LARGE SCALE GENOMIC DNA]</scope>
    <source>
        <strain evidence="8 9">TPS81</strain>
    </source>
</reference>
<dbReference type="PANTHER" id="PTHR30055">
    <property type="entry name" value="HTH-TYPE TRANSCRIPTIONAL REGULATOR RUTR"/>
    <property type="match status" value="1"/>
</dbReference>
<keyword evidence="1" id="KW-0678">Repressor</keyword>
<dbReference type="InterPro" id="IPR009057">
    <property type="entry name" value="Homeodomain-like_sf"/>
</dbReference>
<feature type="region of interest" description="Disordered" evidence="6">
    <location>
        <begin position="1"/>
        <end position="26"/>
    </location>
</feature>